<dbReference type="Gene3D" id="1.10.287.130">
    <property type="match status" value="1"/>
</dbReference>
<evidence type="ECO:0000256" key="5">
    <source>
        <dbReference type="ARBA" id="ARBA00022777"/>
    </source>
</evidence>
<evidence type="ECO:0000313" key="9">
    <source>
        <dbReference type="Proteomes" id="UP001055185"/>
    </source>
</evidence>
<dbReference type="CDD" id="cd00075">
    <property type="entry name" value="HATPase"/>
    <property type="match status" value="1"/>
</dbReference>
<accession>A0AA37MYZ5</accession>
<dbReference type="InterPro" id="IPR036890">
    <property type="entry name" value="HATPase_C_sf"/>
</dbReference>
<keyword evidence="9" id="KW-1185">Reference proteome</keyword>
<evidence type="ECO:0000256" key="2">
    <source>
        <dbReference type="ARBA" id="ARBA00012438"/>
    </source>
</evidence>
<comment type="caution">
    <text evidence="8">The sequence shown here is derived from an EMBL/GenBank/DDBJ whole genome shotgun (WGS) entry which is preliminary data.</text>
</comment>
<dbReference type="Pfam" id="PF02518">
    <property type="entry name" value="HATPase_c"/>
    <property type="match status" value="1"/>
</dbReference>
<dbReference type="InterPro" id="IPR004358">
    <property type="entry name" value="Sig_transdc_His_kin-like_C"/>
</dbReference>
<evidence type="ECO:0000256" key="6">
    <source>
        <dbReference type="ARBA" id="ARBA00023012"/>
    </source>
</evidence>
<dbReference type="GO" id="GO:0000155">
    <property type="term" value="F:phosphorelay sensor kinase activity"/>
    <property type="evidence" value="ECO:0007669"/>
    <property type="project" value="InterPro"/>
</dbReference>
<dbReference type="InterPro" id="IPR003661">
    <property type="entry name" value="HisK_dim/P_dom"/>
</dbReference>
<sequence>MTGWIAAGVMLAAAVGVVLGERWRSARLIQRLDAMLTAAMEGEFSEASFDESRLSALESRLARYLAASALSARNLQAQKDQISALISDISHQTRTPVANLQLYSQLLAEQPLTPQGRRCAQAISAQSEKLQTLIEALVKSSRLETGILALHPEPGPLAPMVARAAAQYAPKARENQIRLTVGPTEGEALFDPKWTEEALCNLLDNALKYTPDGGSVTVEVRPYEMFTAVCVQDTGPGIPEEEQAKIFGRFYRAPGAYQAEGVGIGLYLTRQIAAGQGGYIRVNSAPGQGSRFSLYLPRG</sequence>
<proteinExistence type="predicted"/>
<dbReference type="SMART" id="SM00387">
    <property type="entry name" value="HATPase_c"/>
    <property type="match status" value="1"/>
</dbReference>
<dbReference type="InterPro" id="IPR003594">
    <property type="entry name" value="HATPase_dom"/>
</dbReference>
<protein>
    <recommendedName>
        <fullName evidence="2">histidine kinase</fullName>
        <ecNumber evidence="2">2.7.13.3</ecNumber>
    </recommendedName>
</protein>
<dbReference type="Proteomes" id="UP001055185">
    <property type="component" value="Unassembled WGS sequence"/>
</dbReference>
<evidence type="ECO:0000256" key="1">
    <source>
        <dbReference type="ARBA" id="ARBA00000085"/>
    </source>
</evidence>
<evidence type="ECO:0000256" key="3">
    <source>
        <dbReference type="ARBA" id="ARBA00022553"/>
    </source>
</evidence>
<dbReference type="SUPFAM" id="SSF47384">
    <property type="entry name" value="Homodimeric domain of signal transducing histidine kinase"/>
    <property type="match status" value="1"/>
</dbReference>
<name>A0AA37MYZ5_9FIRM</name>
<dbReference type="EMBL" id="BQKV01000038">
    <property type="protein sequence ID" value="GJN64650.1"/>
    <property type="molecule type" value="Genomic_DNA"/>
</dbReference>
<feature type="domain" description="Histidine kinase" evidence="7">
    <location>
        <begin position="88"/>
        <end position="299"/>
    </location>
</feature>
<keyword evidence="6" id="KW-0902">Two-component regulatory system</keyword>
<gene>
    <name evidence="8" type="ORF">JCM17207_12750</name>
</gene>
<dbReference type="EC" id="2.7.13.3" evidence="2"/>
<evidence type="ECO:0000259" key="7">
    <source>
        <dbReference type="PROSITE" id="PS50109"/>
    </source>
</evidence>
<dbReference type="InterPro" id="IPR005467">
    <property type="entry name" value="His_kinase_dom"/>
</dbReference>
<organism evidence="8 9">
    <name type="scientific">Faecalibacterium gallinarum</name>
    <dbReference type="NCBI Taxonomy" id="2903556"/>
    <lineage>
        <taxon>Bacteria</taxon>
        <taxon>Bacillati</taxon>
        <taxon>Bacillota</taxon>
        <taxon>Clostridia</taxon>
        <taxon>Eubacteriales</taxon>
        <taxon>Oscillospiraceae</taxon>
        <taxon>Faecalibacterium</taxon>
    </lineage>
</organism>
<reference evidence="8" key="1">
    <citation type="journal article" date="2022" name="Int. J. Syst. Evol. Microbiol.">
        <title>Genome-based, phenotypic and chemotaxonomic classification of Faecalibacterium strains: proposal of three novel species Faecalibacterium duncaniae sp. nov., Faecalibacterium hattorii sp. nov. and Faecalibacterium gallinarum sp. nov. .</title>
        <authorList>
            <person name="Sakamoto M."/>
            <person name="Sakurai N."/>
            <person name="Tanno H."/>
            <person name="Iino T."/>
            <person name="Ohkuma M."/>
            <person name="Endo A."/>
        </authorList>
    </citation>
    <scope>NUCLEOTIDE SEQUENCE</scope>
    <source>
        <strain evidence="8">JCM 17207</strain>
    </source>
</reference>
<dbReference type="PANTHER" id="PTHR43711">
    <property type="entry name" value="TWO-COMPONENT HISTIDINE KINASE"/>
    <property type="match status" value="1"/>
</dbReference>
<dbReference type="PRINTS" id="PR00344">
    <property type="entry name" value="BCTRLSENSOR"/>
</dbReference>
<dbReference type="CDD" id="cd00082">
    <property type="entry name" value="HisKA"/>
    <property type="match status" value="1"/>
</dbReference>
<keyword evidence="3" id="KW-0597">Phosphoprotein</keyword>
<dbReference type="Gene3D" id="3.30.565.10">
    <property type="entry name" value="Histidine kinase-like ATPase, C-terminal domain"/>
    <property type="match status" value="1"/>
</dbReference>
<dbReference type="Pfam" id="PF00512">
    <property type="entry name" value="HisKA"/>
    <property type="match status" value="1"/>
</dbReference>
<dbReference type="PROSITE" id="PS50109">
    <property type="entry name" value="HIS_KIN"/>
    <property type="match status" value="1"/>
</dbReference>
<dbReference type="AlphaFoldDB" id="A0AA37MYZ5"/>
<dbReference type="RefSeq" id="WP_238316843.1">
    <property type="nucleotide sequence ID" value="NZ_BQKV01000038.1"/>
</dbReference>
<evidence type="ECO:0000256" key="4">
    <source>
        <dbReference type="ARBA" id="ARBA00022679"/>
    </source>
</evidence>
<dbReference type="SUPFAM" id="SSF55874">
    <property type="entry name" value="ATPase domain of HSP90 chaperone/DNA topoisomerase II/histidine kinase"/>
    <property type="match status" value="1"/>
</dbReference>
<dbReference type="PANTHER" id="PTHR43711:SF1">
    <property type="entry name" value="HISTIDINE KINASE 1"/>
    <property type="match status" value="1"/>
</dbReference>
<evidence type="ECO:0000313" key="8">
    <source>
        <dbReference type="EMBL" id="GJN64650.1"/>
    </source>
</evidence>
<dbReference type="SMART" id="SM00388">
    <property type="entry name" value="HisKA"/>
    <property type="match status" value="1"/>
</dbReference>
<comment type="catalytic activity">
    <reaction evidence="1">
        <text>ATP + protein L-histidine = ADP + protein N-phospho-L-histidine.</text>
        <dbReference type="EC" id="2.7.13.3"/>
    </reaction>
</comment>
<dbReference type="InterPro" id="IPR036097">
    <property type="entry name" value="HisK_dim/P_sf"/>
</dbReference>
<keyword evidence="5 8" id="KW-0418">Kinase</keyword>
<dbReference type="InterPro" id="IPR050736">
    <property type="entry name" value="Sensor_HK_Regulatory"/>
</dbReference>
<keyword evidence="4" id="KW-0808">Transferase</keyword>